<accession>A0ABW5BSS5</accession>
<evidence type="ECO:0008006" key="4">
    <source>
        <dbReference type="Google" id="ProtNLM"/>
    </source>
</evidence>
<feature type="region of interest" description="Disordered" evidence="1">
    <location>
        <begin position="1"/>
        <end position="42"/>
    </location>
</feature>
<dbReference type="EMBL" id="JBHUIK010000001">
    <property type="protein sequence ID" value="MFD2213122.1"/>
    <property type="molecule type" value="Genomic_DNA"/>
</dbReference>
<evidence type="ECO:0000313" key="3">
    <source>
        <dbReference type="Proteomes" id="UP001597318"/>
    </source>
</evidence>
<proteinExistence type="predicted"/>
<comment type="caution">
    <text evidence="2">The sequence shown here is derived from an EMBL/GenBank/DDBJ whole genome shotgun (WGS) entry which is preliminary data.</text>
</comment>
<evidence type="ECO:0000256" key="1">
    <source>
        <dbReference type="SAM" id="MobiDB-lite"/>
    </source>
</evidence>
<dbReference type="RefSeq" id="WP_255301634.1">
    <property type="nucleotide sequence ID" value="NZ_CP095550.1"/>
</dbReference>
<dbReference type="Proteomes" id="UP001597318">
    <property type="component" value="Unassembled WGS sequence"/>
</dbReference>
<reference evidence="3" key="1">
    <citation type="journal article" date="2019" name="Int. J. Syst. Evol. Microbiol.">
        <title>The Global Catalogue of Microorganisms (GCM) 10K type strain sequencing project: providing services to taxonomists for standard genome sequencing and annotation.</title>
        <authorList>
            <consortium name="The Broad Institute Genomics Platform"/>
            <consortium name="The Broad Institute Genome Sequencing Center for Infectious Disease"/>
            <person name="Wu L."/>
            <person name="Ma J."/>
        </authorList>
    </citation>
    <scope>NUCLEOTIDE SEQUENCE [LARGE SCALE GENOMIC DNA]</scope>
    <source>
        <strain evidence="3">CGMCC 1.15474</strain>
    </source>
</reference>
<protein>
    <recommendedName>
        <fullName evidence="4">Spore protein</fullName>
    </recommendedName>
</protein>
<gene>
    <name evidence="2" type="ORF">ACFSKK_05265</name>
</gene>
<organism evidence="2 3">
    <name type="scientific">Metabacillus endolithicus</name>
    <dbReference type="NCBI Taxonomy" id="1535204"/>
    <lineage>
        <taxon>Bacteria</taxon>
        <taxon>Bacillati</taxon>
        <taxon>Bacillota</taxon>
        <taxon>Bacilli</taxon>
        <taxon>Bacillales</taxon>
        <taxon>Bacillaceae</taxon>
        <taxon>Metabacillus</taxon>
    </lineage>
</organism>
<sequence length="42" mass="4803">MTKRNVRSKSGLQTAKPLTDPEFSKELTSTNKKAEKTRPRNQ</sequence>
<feature type="compositionally biased region" description="Basic and acidic residues" evidence="1">
    <location>
        <begin position="32"/>
        <end position="42"/>
    </location>
</feature>
<name>A0ABW5BSS5_9BACI</name>
<keyword evidence="3" id="KW-1185">Reference proteome</keyword>
<evidence type="ECO:0000313" key="2">
    <source>
        <dbReference type="EMBL" id="MFD2213122.1"/>
    </source>
</evidence>